<evidence type="ECO:0000313" key="5">
    <source>
        <dbReference type="EMBL" id="CAJ0575832.1"/>
    </source>
</evidence>
<reference evidence="5" key="1">
    <citation type="submission" date="2023-06" db="EMBL/GenBank/DDBJ databases">
        <authorList>
            <person name="Delattre M."/>
        </authorList>
    </citation>
    <scope>NUCLEOTIDE SEQUENCE</scope>
    <source>
        <strain evidence="5">AF72</strain>
    </source>
</reference>
<evidence type="ECO:0000256" key="2">
    <source>
        <dbReference type="SAM" id="MobiDB-lite"/>
    </source>
</evidence>
<keyword evidence="3" id="KW-1133">Transmembrane helix</keyword>
<dbReference type="InterPro" id="IPR002921">
    <property type="entry name" value="Fungal_lipase-type"/>
</dbReference>
<dbReference type="Gene3D" id="3.40.50.1820">
    <property type="entry name" value="alpha/beta hydrolase"/>
    <property type="match status" value="1"/>
</dbReference>
<feature type="compositionally biased region" description="Polar residues" evidence="2">
    <location>
        <begin position="440"/>
        <end position="462"/>
    </location>
</feature>
<dbReference type="AlphaFoldDB" id="A0AA36CXR5"/>
<protein>
    <recommendedName>
        <fullName evidence="4">Fungal lipase-type domain-containing protein</fullName>
    </recommendedName>
</protein>
<dbReference type="PANTHER" id="PTHR45908">
    <property type="entry name" value="PROTEIN CBG11750-RELATED"/>
    <property type="match status" value="1"/>
</dbReference>
<dbReference type="InterPro" id="IPR029058">
    <property type="entry name" value="AB_hydrolase_fold"/>
</dbReference>
<evidence type="ECO:0000256" key="3">
    <source>
        <dbReference type="SAM" id="Phobius"/>
    </source>
</evidence>
<name>A0AA36CXR5_9BILA</name>
<keyword evidence="6" id="KW-1185">Reference proteome</keyword>
<feature type="domain" description="Fungal lipase-type" evidence="4">
    <location>
        <begin position="628"/>
        <end position="717"/>
    </location>
</feature>
<evidence type="ECO:0000256" key="1">
    <source>
        <dbReference type="SAM" id="Coils"/>
    </source>
</evidence>
<comment type="caution">
    <text evidence="5">The sequence shown here is derived from an EMBL/GenBank/DDBJ whole genome shotgun (WGS) entry which is preliminary data.</text>
</comment>
<organism evidence="5 6">
    <name type="scientific">Mesorhabditis spiculigera</name>
    <dbReference type="NCBI Taxonomy" id="96644"/>
    <lineage>
        <taxon>Eukaryota</taxon>
        <taxon>Metazoa</taxon>
        <taxon>Ecdysozoa</taxon>
        <taxon>Nematoda</taxon>
        <taxon>Chromadorea</taxon>
        <taxon>Rhabditida</taxon>
        <taxon>Rhabditina</taxon>
        <taxon>Rhabditomorpha</taxon>
        <taxon>Rhabditoidea</taxon>
        <taxon>Rhabditidae</taxon>
        <taxon>Mesorhabditinae</taxon>
        <taxon>Mesorhabditis</taxon>
    </lineage>
</organism>
<keyword evidence="3" id="KW-0812">Transmembrane</keyword>
<feature type="region of interest" description="Disordered" evidence="2">
    <location>
        <begin position="413"/>
        <end position="543"/>
    </location>
</feature>
<dbReference type="Pfam" id="PF01764">
    <property type="entry name" value="Lipase_3"/>
    <property type="match status" value="1"/>
</dbReference>
<dbReference type="SUPFAM" id="SSF53474">
    <property type="entry name" value="alpha/beta-Hydrolases"/>
    <property type="match status" value="1"/>
</dbReference>
<dbReference type="Proteomes" id="UP001177023">
    <property type="component" value="Unassembled WGS sequence"/>
</dbReference>
<evidence type="ECO:0000259" key="4">
    <source>
        <dbReference type="Pfam" id="PF01764"/>
    </source>
</evidence>
<feature type="region of interest" description="Disordered" evidence="2">
    <location>
        <begin position="186"/>
        <end position="218"/>
    </location>
</feature>
<feature type="non-terminal residue" evidence="5">
    <location>
        <position position="950"/>
    </location>
</feature>
<feature type="region of interest" description="Disordered" evidence="2">
    <location>
        <begin position="119"/>
        <end position="169"/>
    </location>
</feature>
<feature type="compositionally biased region" description="Low complexity" evidence="2">
    <location>
        <begin position="242"/>
        <end position="253"/>
    </location>
</feature>
<feature type="compositionally biased region" description="Basic and acidic residues" evidence="2">
    <location>
        <begin position="470"/>
        <end position="484"/>
    </location>
</feature>
<feature type="compositionally biased region" description="Basic and acidic residues" evidence="2">
    <location>
        <begin position="520"/>
        <end position="543"/>
    </location>
</feature>
<evidence type="ECO:0000313" key="6">
    <source>
        <dbReference type="Proteomes" id="UP001177023"/>
    </source>
</evidence>
<feature type="coiled-coil region" evidence="1">
    <location>
        <begin position="275"/>
        <end position="302"/>
    </location>
</feature>
<dbReference type="CDD" id="cd00741">
    <property type="entry name" value="Lipase"/>
    <property type="match status" value="1"/>
</dbReference>
<gene>
    <name evidence="5" type="ORF">MSPICULIGERA_LOCUS14135</name>
</gene>
<accession>A0AA36CXR5</accession>
<keyword evidence="1" id="KW-0175">Coiled coil</keyword>
<dbReference type="GO" id="GO:0006629">
    <property type="term" value="P:lipid metabolic process"/>
    <property type="evidence" value="ECO:0007669"/>
    <property type="project" value="InterPro"/>
</dbReference>
<feature type="region of interest" description="Disordered" evidence="2">
    <location>
        <begin position="235"/>
        <end position="274"/>
    </location>
</feature>
<feature type="compositionally biased region" description="Polar residues" evidence="2">
    <location>
        <begin position="254"/>
        <end position="274"/>
    </location>
</feature>
<sequence>MLYTTPSTVRHGRVFRTFSQDLESVALAVITFMSGGILMFFTCFIVTKCFQCYKARLRRKRRKALGEDDEDDDFNAALAGGHMQFEDSEDSTEETDDGRQLRDLLWDNAYDLNILPSEVKKGNPEEAEAVEALHEPDASSEAPDDELETEVPKVPGSQAQTQKAEAPNFPIVNNQIAKVASDKPSLNTTLASATPPQPEHATSTGDSVNMNGSSELIDTSSPAIKLDSAAQLLPGGSTLDQSASDSSANSSSSTFNTGPNSTASSPSPVTTNVSRQNLEAKVETLIQQINDLKENLNLALMQKSPDLKMPPKKFQWLKKQKAKLSLGRKLKFCNHMPMLTADVPKVQPSAQTLPSGALQPGQHQPEGFRNVAPLIPVPDILPQTQIAAQEQPTAPSAKLDEVAPINFVENFPQAEAHSKRLKPTKSEASPKQMPSDEKPTNPSKSAVQQSGQAVQKQTQPQQMKLRMSGRKVEAFALDARDNTAHKAPLSKTGKAVGNQPKNKPVRKERQRSLSQRGRKIKSDDGQKDTGDGEDSPKDDQHHQEETGMVAMNKDVTKCDNFAKQTNAISSEVKTVQVTQTIHYESTQAKIGLSQTSQANQFFFAGCENAQQFEQGEMEKIKTQQLVAWEEFDAAIKVGDYALRLFEDAFKAGSDFDTKLTALWQKDCDLELVLAGHSMGACVAQMIALTVITRQRWRRTGVRYFGFGAPRCGNELFGFKEDKDYVFKPTAEWQETGVAEDLGSHFGFNKFNDTAMEITCCINDSDCAALSMECGTKGVCKAPALMIDQLDIMTVDQTQPRIRGTCGCYRKYLRGLDYSLFYISLYSSQADQQYRPGLLKFLKETKAMGRKIELFFFQQYEGEGAEKDNNEKNFEKMKKELPEDTILRPYHPEHSVQLAQKVHATLVPWFVLWRKGKMVQIDQKELVKGFWDIHLGANTTKAFLEAVDKIQ</sequence>
<dbReference type="EMBL" id="CATQJA010002641">
    <property type="protein sequence ID" value="CAJ0575832.1"/>
    <property type="molecule type" value="Genomic_DNA"/>
</dbReference>
<feature type="transmembrane region" description="Helical" evidence="3">
    <location>
        <begin position="25"/>
        <end position="53"/>
    </location>
</feature>
<keyword evidence="3" id="KW-0472">Membrane</keyword>
<proteinExistence type="predicted"/>